<comment type="caution">
    <text evidence="1">The sequence shown here is derived from an EMBL/GenBank/DDBJ whole genome shotgun (WGS) entry which is preliminary data.</text>
</comment>
<name>A0ABR1XMQ3_9PEZI</name>
<organism evidence="1 2">
    <name type="scientific">Phyllosticta citrichinensis</name>
    <dbReference type="NCBI Taxonomy" id="1130410"/>
    <lineage>
        <taxon>Eukaryota</taxon>
        <taxon>Fungi</taxon>
        <taxon>Dikarya</taxon>
        <taxon>Ascomycota</taxon>
        <taxon>Pezizomycotina</taxon>
        <taxon>Dothideomycetes</taxon>
        <taxon>Dothideomycetes incertae sedis</taxon>
        <taxon>Botryosphaeriales</taxon>
        <taxon>Phyllostictaceae</taxon>
        <taxon>Phyllosticta</taxon>
    </lineage>
</organism>
<sequence>MASPRSTTPHSARSLLLPALLTTRSDAAASFFLSTIHLYTDSIVRQGVVSSSCSAHFCTKASWLDASPARKSHQTPNGRLGSTRVHLHNALRPLFFINDVASSPPHFCQRNHRHSQPSIFITPLQPTLPHRRPALPRIRFRSTRAPVALADDDDPSSRHPLLVLKKWGQSTAPPTSGVHLFGRKIAGSDADPATLYTRPFEL</sequence>
<dbReference type="Proteomes" id="UP001456524">
    <property type="component" value="Unassembled WGS sequence"/>
</dbReference>
<accession>A0ABR1XMQ3</accession>
<proteinExistence type="predicted"/>
<gene>
    <name evidence="1" type="ORF">IWX90DRAFT_271200</name>
</gene>
<dbReference type="EMBL" id="JBBWUH010000007">
    <property type="protein sequence ID" value="KAK8161497.1"/>
    <property type="molecule type" value="Genomic_DNA"/>
</dbReference>
<evidence type="ECO:0000313" key="2">
    <source>
        <dbReference type="Proteomes" id="UP001456524"/>
    </source>
</evidence>
<reference evidence="1 2" key="1">
    <citation type="journal article" date="2022" name="G3 (Bethesda)">
        <title>Enemy or ally: a genomic approach to elucidate the lifestyle of Phyllosticta citrichinaensis.</title>
        <authorList>
            <person name="Buijs V.A."/>
            <person name="Groenewald J.Z."/>
            <person name="Haridas S."/>
            <person name="LaButti K.M."/>
            <person name="Lipzen A."/>
            <person name="Martin F.M."/>
            <person name="Barry K."/>
            <person name="Grigoriev I.V."/>
            <person name="Crous P.W."/>
            <person name="Seidl M.F."/>
        </authorList>
    </citation>
    <scope>NUCLEOTIDE SEQUENCE [LARGE SCALE GENOMIC DNA]</scope>
    <source>
        <strain evidence="1 2">CBS 129764</strain>
    </source>
</reference>
<evidence type="ECO:0000313" key="1">
    <source>
        <dbReference type="EMBL" id="KAK8161497.1"/>
    </source>
</evidence>
<protein>
    <submittedName>
        <fullName evidence="1">Uncharacterized protein</fullName>
    </submittedName>
</protein>
<keyword evidence="2" id="KW-1185">Reference proteome</keyword>